<keyword evidence="2" id="KW-1185">Reference proteome</keyword>
<dbReference type="AlphaFoldDB" id="A0AAF5D297"/>
<organism evidence="2 3">
    <name type="scientific">Strongyloides stercoralis</name>
    <name type="common">Threadworm</name>
    <dbReference type="NCBI Taxonomy" id="6248"/>
    <lineage>
        <taxon>Eukaryota</taxon>
        <taxon>Metazoa</taxon>
        <taxon>Ecdysozoa</taxon>
        <taxon>Nematoda</taxon>
        <taxon>Chromadorea</taxon>
        <taxon>Rhabditida</taxon>
        <taxon>Tylenchina</taxon>
        <taxon>Panagrolaimomorpha</taxon>
        <taxon>Strongyloidoidea</taxon>
        <taxon>Strongyloididae</taxon>
        <taxon>Strongyloides</taxon>
    </lineage>
</organism>
<proteinExistence type="predicted"/>
<sequence length="330" mass="37576">MLIMIIFCNDKKLFIATQLTIIILFLSGKILDAVKCYDCYGTGPTNVNCTEEFTCNGAACLIYEAGDNLTSTAFCLLSLEGIHNLKDGCWLEADGMGKHCICRDDLCNKLRDRTKIFSNDPFATPLPNMKFLKHNPLIDYDEIEVNSEDGKISSLLDNDKHKYKTHILNKVKNFDEKYDKDIDYLNDDDLVPIDFKDYHEMMQTKYNSPINDNKVMNAKEVLSKTTKNPLQKIINQIDDLQLPLEDGSDMAPNENIIGVEEDLLGIRMSDSQNSSNNHYNNKNKDNNIVDKAMAQGQIHDGSVNFSFNKKVSIFSYFIFSIGMIVYYMNI</sequence>
<evidence type="ECO:0000256" key="1">
    <source>
        <dbReference type="SAM" id="Phobius"/>
    </source>
</evidence>
<keyword evidence="1" id="KW-0812">Transmembrane</keyword>
<dbReference type="WBParaSite" id="TCONS_00005762.p1">
    <property type="protein sequence ID" value="TCONS_00005762.p1"/>
    <property type="gene ID" value="XLOC_004011"/>
</dbReference>
<keyword evidence="1" id="KW-0472">Membrane</keyword>
<keyword evidence="1" id="KW-1133">Transmembrane helix</keyword>
<name>A0AAF5D297_STRER</name>
<reference evidence="3" key="1">
    <citation type="submission" date="2024-02" db="UniProtKB">
        <authorList>
            <consortium name="WormBaseParasite"/>
        </authorList>
    </citation>
    <scope>IDENTIFICATION</scope>
</reference>
<evidence type="ECO:0000313" key="3">
    <source>
        <dbReference type="WBParaSite" id="TCONS_00005762.p1"/>
    </source>
</evidence>
<feature type="transmembrane region" description="Helical" evidence="1">
    <location>
        <begin position="311"/>
        <end position="328"/>
    </location>
</feature>
<protein>
    <submittedName>
        <fullName evidence="3">Activin types I and II receptor domain-containing protein</fullName>
    </submittedName>
</protein>
<evidence type="ECO:0000313" key="2">
    <source>
        <dbReference type="Proteomes" id="UP000035681"/>
    </source>
</evidence>
<accession>A0AAF5D297</accession>
<dbReference type="Proteomes" id="UP000035681">
    <property type="component" value="Unplaced"/>
</dbReference>